<evidence type="ECO:0000313" key="1">
    <source>
        <dbReference type="EMBL" id="CDW35826.1"/>
    </source>
</evidence>
<protein>
    <submittedName>
        <fullName evidence="1">Uncharacterized protein</fullName>
    </submittedName>
</protein>
<sequence>MLMFVRQSMNPLRIIHHDSCLMIL</sequence>
<dbReference type="AlphaFoldDB" id="A0A0K2UDQ9"/>
<reference evidence="1" key="1">
    <citation type="submission" date="2014-05" db="EMBL/GenBank/DDBJ databases">
        <authorList>
            <person name="Chronopoulou M."/>
        </authorList>
    </citation>
    <scope>NUCLEOTIDE SEQUENCE</scope>
    <source>
        <tissue evidence="1">Whole organism</tissue>
    </source>
</reference>
<organism evidence="1">
    <name type="scientific">Lepeophtheirus salmonis</name>
    <name type="common">Salmon louse</name>
    <name type="synonym">Caligus salmonis</name>
    <dbReference type="NCBI Taxonomy" id="72036"/>
    <lineage>
        <taxon>Eukaryota</taxon>
        <taxon>Metazoa</taxon>
        <taxon>Ecdysozoa</taxon>
        <taxon>Arthropoda</taxon>
        <taxon>Crustacea</taxon>
        <taxon>Multicrustacea</taxon>
        <taxon>Hexanauplia</taxon>
        <taxon>Copepoda</taxon>
        <taxon>Siphonostomatoida</taxon>
        <taxon>Caligidae</taxon>
        <taxon>Lepeophtheirus</taxon>
    </lineage>
</organism>
<name>A0A0K2UDQ9_LEPSM</name>
<proteinExistence type="predicted"/>
<dbReference type="EMBL" id="HACA01018465">
    <property type="protein sequence ID" value="CDW35826.1"/>
    <property type="molecule type" value="Transcribed_RNA"/>
</dbReference>
<accession>A0A0K2UDQ9</accession>